<proteinExistence type="predicted"/>
<evidence type="ECO:0000313" key="1">
    <source>
        <dbReference type="EMBL" id="MPC65749.1"/>
    </source>
</evidence>
<organism evidence="1 2">
    <name type="scientific">Portunus trituberculatus</name>
    <name type="common">Swimming crab</name>
    <name type="synonym">Neptunus trituberculatus</name>
    <dbReference type="NCBI Taxonomy" id="210409"/>
    <lineage>
        <taxon>Eukaryota</taxon>
        <taxon>Metazoa</taxon>
        <taxon>Ecdysozoa</taxon>
        <taxon>Arthropoda</taxon>
        <taxon>Crustacea</taxon>
        <taxon>Multicrustacea</taxon>
        <taxon>Malacostraca</taxon>
        <taxon>Eumalacostraca</taxon>
        <taxon>Eucarida</taxon>
        <taxon>Decapoda</taxon>
        <taxon>Pleocyemata</taxon>
        <taxon>Brachyura</taxon>
        <taxon>Eubrachyura</taxon>
        <taxon>Portunoidea</taxon>
        <taxon>Portunidae</taxon>
        <taxon>Portuninae</taxon>
        <taxon>Portunus</taxon>
    </lineage>
</organism>
<dbReference type="EMBL" id="VSRR010023768">
    <property type="protein sequence ID" value="MPC65749.1"/>
    <property type="molecule type" value="Genomic_DNA"/>
</dbReference>
<sequence length="84" mass="9467">MLLEDTSITVRCVTTTPENSTIMLSKDHNHVSQGSYIEQMEPTSLMKDSTKNDQHLMVGRDVYGEECAKAQDSTFCRNSCHLKV</sequence>
<evidence type="ECO:0000313" key="2">
    <source>
        <dbReference type="Proteomes" id="UP000324222"/>
    </source>
</evidence>
<dbReference type="Proteomes" id="UP000324222">
    <property type="component" value="Unassembled WGS sequence"/>
</dbReference>
<protein>
    <submittedName>
        <fullName evidence="1">Uncharacterized protein</fullName>
    </submittedName>
</protein>
<accession>A0A5B7H7G0</accession>
<keyword evidence="2" id="KW-1185">Reference proteome</keyword>
<reference evidence="1 2" key="1">
    <citation type="submission" date="2019-05" db="EMBL/GenBank/DDBJ databases">
        <title>Another draft genome of Portunus trituberculatus and its Hox gene families provides insights of decapod evolution.</title>
        <authorList>
            <person name="Jeong J.-H."/>
            <person name="Song I."/>
            <person name="Kim S."/>
            <person name="Choi T."/>
            <person name="Kim D."/>
            <person name="Ryu S."/>
            <person name="Kim W."/>
        </authorList>
    </citation>
    <scope>NUCLEOTIDE SEQUENCE [LARGE SCALE GENOMIC DNA]</scope>
    <source>
        <tissue evidence="1">Muscle</tissue>
    </source>
</reference>
<dbReference type="AlphaFoldDB" id="A0A5B7H7G0"/>
<gene>
    <name evidence="1" type="ORF">E2C01_059885</name>
</gene>
<comment type="caution">
    <text evidence="1">The sequence shown here is derived from an EMBL/GenBank/DDBJ whole genome shotgun (WGS) entry which is preliminary data.</text>
</comment>
<name>A0A5B7H7G0_PORTR</name>